<evidence type="ECO:0000256" key="1">
    <source>
        <dbReference type="SAM" id="Phobius"/>
    </source>
</evidence>
<keyword evidence="1" id="KW-1133">Transmembrane helix</keyword>
<evidence type="ECO:0000313" key="2">
    <source>
        <dbReference type="EMBL" id="WGW12708.1"/>
    </source>
</evidence>
<protein>
    <submittedName>
        <fullName evidence="2">Uncharacterized protein</fullName>
    </submittedName>
</protein>
<dbReference type="Proteomes" id="UP001209083">
    <property type="component" value="Chromosome"/>
</dbReference>
<keyword evidence="1" id="KW-0472">Membrane</keyword>
<dbReference type="EMBL" id="CP090958">
    <property type="protein sequence ID" value="WGW12708.1"/>
    <property type="molecule type" value="Genomic_DNA"/>
</dbReference>
<gene>
    <name evidence="2" type="ORF">LWF01_02755</name>
</gene>
<proteinExistence type="predicted"/>
<keyword evidence="3" id="KW-1185">Reference proteome</keyword>
<reference evidence="2 3" key="1">
    <citation type="submission" date="2023-05" db="EMBL/GenBank/DDBJ databases">
        <title>Lithophilousrod everest ZFBP1038 complete genpme.</title>
        <authorList>
            <person name="Tian M."/>
        </authorList>
    </citation>
    <scope>NUCLEOTIDE SEQUENCE [LARGE SCALE GENOMIC DNA]</scope>
    <source>
        <strain evidence="2 3">ZFBP1038</strain>
    </source>
</reference>
<feature type="transmembrane region" description="Helical" evidence="1">
    <location>
        <begin position="26"/>
        <end position="42"/>
    </location>
</feature>
<keyword evidence="1" id="KW-0812">Transmembrane</keyword>
<accession>A0ABY8QUW6</accession>
<dbReference type="RefSeq" id="WP_349639512.1">
    <property type="nucleotide sequence ID" value="NZ_CP090958.1"/>
</dbReference>
<name>A0ABY8QUW6_9MICO</name>
<organism evidence="2 3">
    <name type="scientific">Saxibacter everestensis</name>
    <dbReference type="NCBI Taxonomy" id="2909229"/>
    <lineage>
        <taxon>Bacteria</taxon>
        <taxon>Bacillati</taxon>
        <taxon>Actinomycetota</taxon>
        <taxon>Actinomycetes</taxon>
        <taxon>Micrococcales</taxon>
        <taxon>Brevibacteriaceae</taxon>
        <taxon>Saxibacter</taxon>
    </lineage>
</organism>
<evidence type="ECO:0000313" key="3">
    <source>
        <dbReference type="Proteomes" id="UP001209083"/>
    </source>
</evidence>
<sequence length="58" mass="6127">MPRLFFYLMVVTGVVGVVLVAAYDGVWVLCSAGVLLFGWAAWRAAYAAGRAMGGGDDE</sequence>